<feature type="non-terminal residue" evidence="7">
    <location>
        <position position="1"/>
    </location>
</feature>
<dbReference type="SUPFAM" id="SSF50156">
    <property type="entry name" value="PDZ domain-like"/>
    <property type="match status" value="1"/>
</dbReference>
<evidence type="ECO:0000313" key="7">
    <source>
        <dbReference type="EMBL" id="PTI58033.1"/>
    </source>
</evidence>
<comment type="caution">
    <text evidence="7">The sequence shown here is derived from an EMBL/GenBank/DDBJ whole genome shotgun (WGS) entry which is preliminary data.</text>
</comment>
<proteinExistence type="predicted"/>
<keyword evidence="2 7" id="KW-0378">Hydrolase</keyword>
<accession>A0ABX5II06</accession>
<protein>
    <submittedName>
        <fullName evidence="7">Serine protease</fullName>
    </submittedName>
</protein>
<dbReference type="Pfam" id="PF13180">
    <property type="entry name" value="PDZ_2"/>
    <property type="match status" value="1"/>
</dbReference>
<evidence type="ECO:0000256" key="4">
    <source>
        <dbReference type="ARBA" id="ARBA00022989"/>
    </source>
</evidence>
<evidence type="ECO:0000256" key="1">
    <source>
        <dbReference type="ARBA" id="ARBA00004162"/>
    </source>
</evidence>
<feature type="region of interest" description="Disordered" evidence="5">
    <location>
        <begin position="61"/>
        <end position="89"/>
    </location>
</feature>
<name>A0ABX5II06_9STAP</name>
<comment type="subcellular location">
    <subcellularLocation>
        <location evidence="1">Cell membrane</location>
        <topology evidence="1">Single-pass membrane protein</topology>
    </subcellularLocation>
</comment>
<dbReference type="GO" id="GO:0006508">
    <property type="term" value="P:proteolysis"/>
    <property type="evidence" value="ECO:0007669"/>
    <property type="project" value="UniProtKB-KW"/>
</dbReference>
<dbReference type="Proteomes" id="UP000240859">
    <property type="component" value="Unassembled WGS sequence"/>
</dbReference>
<dbReference type="Gene3D" id="2.30.42.10">
    <property type="match status" value="1"/>
</dbReference>
<dbReference type="GO" id="GO:0008233">
    <property type="term" value="F:peptidase activity"/>
    <property type="evidence" value="ECO:0007669"/>
    <property type="project" value="UniProtKB-KW"/>
</dbReference>
<dbReference type="InterPro" id="IPR001478">
    <property type="entry name" value="PDZ"/>
</dbReference>
<gene>
    <name evidence="7" type="ORF">BU057_15275</name>
</gene>
<feature type="domain" description="PDZ" evidence="6">
    <location>
        <begin position="1"/>
        <end position="63"/>
    </location>
</feature>
<keyword evidence="8" id="KW-1185">Reference proteome</keyword>
<evidence type="ECO:0000313" key="8">
    <source>
        <dbReference type="Proteomes" id="UP000240859"/>
    </source>
</evidence>
<evidence type="ECO:0000256" key="3">
    <source>
        <dbReference type="ARBA" id="ARBA00022692"/>
    </source>
</evidence>
<evidence type="ECO:0000256" key="2">
    <source>
        <dbReference type="ARBA" id="ARBA00022670"/>
    </source>
</evidence>
<evidence type="ECO:0000259" key="6">
    <source>
        <dbReference type="Pfam" id="PF13180"/>
    </source>
</evidence>
<sequence length="89" mass="9964">VYIAKVDENNGLKEGDIITAIDDNKVKEDTDLRNYLYQQKKPGDTVKLTLERKGKVQTVKVDLKEQKSASTQSSNEDSEDSSESANPFN</sequence>
<dbReference type="InterPro" id="IPR036034">
    <property type="entry name" value="PDZ_sf"/>
</dbReference>
<organism evidence="7 8">
    <name type="scientific">Staphylococcus succinus</name>
    <dbReference type="NCBI Taxonomy" id="61015"/>
    <lineage>
        <taxon>Bacteria</taxon>
        <taxon>Bacillati</taxon>
        <taxon>Bacillota</taxon>
        <taxon>Bacilli</taxon>
        <taxon>Bacillales</taxon>
        <taxon>Staphylococcaceae</taxon>
        <taxon>Staphylococcus</taxon>
    </lineage>
</organism>
<dbReference type="RefSeq" id="WP_142401404.1">
    <property type="nucleotide sequence ID" value="NZ_PZFR01000462.1"/>
</dbReference>
<dbReference type="EMBL" id="PZFR01000462">
    <property type="protein sequence ID" value="PTI58033.1"/>
    <property type="molecule type" value="Genomic_DNA"/>
</dbReference>
<keyword evidence="4" id="KW-1133">Transmembrane helix</keyword>
<keyword evidence="2 7" id="KW-0645">Protease</keyword>
<keyword evidence="4" id="KW-0472">Membrane</keyword>
<reference evidence="7 8" key="1">
    <citation type="journal article" date="2016" name="Front. Microbiol.">
        <title>Comprehensive Phylogenetic Analysis of Bovine Non-aureus Staphylococci Species Based on Whole-Genome Sequencing.</title>
        <authorList>
            <person name="Naushad S."/>
            <person name="Barkema H.W."/>
            <person name="Luby C."/>
            <person name="Condas L.A."/>
            <person name="Nobrega D.B."/>
            <person name="Carson D.A."/>
            <person name="De Buck J."/>
        </authorList>
    </citation>
    <scope>NUCLEOTIDE SEQUENCE [LARGE SCALE GENOMIC DNA]</scope>
    <source>
        <strain evidence="7 8">SNUC 1084</strain>
    </source>
</reference>
<evidence type="ECO:0000256" key="5">
    <source>
        <dbReference type="SAM" id="MobiDB-lite"/>
    </source>
</evidence>
<keyword evidence="3" id="KW-0812">Transmembrane</keyword>